<sequence>MVYDVIMSICMNISLLIVLALMLTKIEFVKVLLLNGEEEERNDRKTGTRKVRNQLVLGGIFGIFCVISDYIGIQVEGALPNARVIGVLSAGFLGGPVSGMTTAVIASIHRYLIFPERISTLACVLAAILHGVIGSWIGYAKKDNRQYSNWFLLVSTFVAEAIHMILILILTRPFNEALVIVKIVLVPMVIINSVGMVIFFSVFKSIFNNEDLKVAVNVSLALRTAERCAPYLGDAETNRESMQKIIDIVMSEHKCVGVAVIREYEFLGRSSAFDSIILDKTSYPRLLAATKTYRTTRISRVPLPEDAFYPLYEKNVIISAPIVRSGEEVLSFVMLARKNAYSYRADIEFGTGIANYFATQLKLVDMEKQKEHLRKAEIKALQSQINPHFLFNALNTISCFCREKPEKARELLMALSSYFRNMLDDIDSSVTLETELEHVKAYLMLEEARFEEHLKIRIEAEPEDLTCRVPNLILQPIVENAVRHGAMKRDKGQVTIRIKKEEKSTMIDVIDNGPGMDKEIVDRLYENGSSQLPHQNEGHGIGMLNVQRRLTGIFGKGAGLQIISGGSGTIVRMIIPNQKERTDEDCGSR</sequence>
<evidence type="ECO:0000313" key="15">
    <source>
        <dbReference type="EMBL" id="VYT78891.1"/>
    </source>
</evidence>
<reference evidence="15" key="1">
    <citation type="submission" date="2019-11" db="EMBL/GenBank/DDBJ databases">
        <authorList>
            <person name="Feng L."/>
        </authorList>
    </citation>
    <scope>NUCLEOTIDE SEQUENCE</scope>
    <source>
        <strain evidence="15">CsymbiosumLFYP84</strain>
    </source>
</reference>
<keyword evidence="8 11" id="KW-1133">Transmembrane helix</keyword>
<dbReference type="Pfam" id="PF02518">
    <property type="entry name" value="HATPase_c"/>
    <property type="match status" value="1"/>
</dbReference>
<dbReference type="GO" id="GO:0005886">
    <property type="term" value="C:plasma membrane"/>
    <property type="evidence" value="ECO:0007669"/>
    <property type="project" value="UniProtKB-SubCell"/>
</dbReference>
<feature type="transmembrane region" description="Helical" evidence="11">
    <location>
        <begin position="55"/>
        <end position="73"/>
    </location>
</feature>
<evidence type="ECO:0000256" key="1">
    <source>
        <dbReference type="ARBA" id="ARBA00004651"/>
    </source>
</evidence>
<dbReference type="InterPro" id="IPR011620">
    <property type="entry name" value="Sig_transdc_His_kinase_LytS_TM"/>
</dbReference>
<dbReference type="SMART" id="SM00387">
    <property type="entry name" value="HATPase_c"/>
    <property type="match status" value="1"/>
</dbReference>
<organism evidence="15">
    <name type="scientific">Clostridium symbiosum</name>
    <name type="common">Bacteroides symbiosus</name>
    <dbReference type="NCBI Taxonomy" id="1512"/>
    <lineage>
        <taxon>Bacteria</taxon>
        <taxon>Bacillati</taxon>
        <taxon>Bacillota</taxon>
        <taxon>Clostridia</taxon>
        <taxon>Lachnospirales</taxon>
        <taxon>Lachnospiraceae</taxon>
        <taxon>Otoolea</taxon>
    </lineage>
</organism>
<keyword evidence="9" id="KW-0902">Two-component regulatory system</keyword>
<dbReference type="GeneID" id="57968879"/>
<dbReference type="Gene3D" id="1.10.1760.20">
    <property type="match status" value="1"/>
</dbReference>
<feature type="transmembrane region" description="Helical" evidence="11">
    <location>
        <begin position="6"/>
        <end position="34"/>
    </location>
</feature>
<evidence type="ECO:0000256" key="7">
    <source>
        <dbReference type="ARBA" id="ARBA00022840"/>
    </source>
</evidence>
<dbReference type="SUPFAM" id="SSF55874">
    <property type="entry name" value="ATPase domain of HSP90 chaperone/DNA topoisomerase II/histidine kinase"/>
    <property type="match status" value="1"/>
</dbReference>
<name>A0A6N2ZI09_CLOSY</name>
<dbReference type="GO" id="GO:0071555">
    <property type="term" value="P:cell wall organization"/>
    <property type="evidence" value="ECO:0007669"/>
    <property type="project" value="InterPro"/>
</dbReference>
<dbReference type="InterPro" id="IPR005467">
    <property type="entry name" value="His_kinase_dom"/>
</dbReference>
<dbReference type="Gene3D" id="3.30.565.10">
    <property type="entry name" value="Histidine kinase-like ATPase, C-terminal domain"/>
    <property type="match status" value="1"/>
</dbReference>
<feature type="transmembrane region" description="Helical" evidence="11">
    <location>
        <begin position="150"/>
        <end position="171"/>
    </location>
</feature>
<comment type="subcellular location">
    <subcellularLocation>
        <location evidence="1">Cell membrane</location>
        <topology evidence="1">Multi-pass membrane protein</topology>
    </subcellularLocation>
</comment>
<evidence type="ECO:0000256" key="2">
    <source>
        <dbReference type="ARBA" id="ARBA00022475"/>
    </source>
</evidence>
<dbReference type="InterPro" id="IPR036890">
    <property type="entry name" value="HATPase_C_sf"/>
</dbReference>
<dbReference type="Pfam" id="PF06580">
    <property type="entry name" value="His_kinase"/>
    <property type="match status" value="1"/>
</dbReference>
<evidence type="ECO:0000313" key="14">
    <source>
        <dbReference type="EMBL" id="MDB2001369.1"/>
    </source>
</evidence>
<dbReference type="InterPro" id="IPR010559">
    <property type="entry name" value="Sig_transdc_His_kin_internal"/>
</dbReference>
<evidence type="ECO:0000256" key="11">
    <source>
        <dbReference type="SAM" id="Phobius"/>
    </source>
</evidence>
<feature type="transmembrane region" description="Helical" evidence="11">
    <location>
        <begin position="85"/>
        <end position="106"/>
    </location>
</feature>
<evidence type="ECO:0000256" key="5">
    <source>
        <dbReference type="ARBA" id="ARBA00022741"/>
    </source>
</evidence>
<keyword evidence="10 11" id="KW-0472">Membrane</keyword>
<dbReference type="PANTHER" id="PTHR34220">
    <property type="entry name" value="SENSOR HISTIDINE KINASE YPDA"/>
    <property type="match status" value="1"/>
</dbReference>
<evidence type="ECO:0000259" key="12">
    <source>
        <dbReference type="PROSITE" id="PS50109"/>
    </source>
</evidence>
<dbReference type="Proteomes" id="UP001203136">
    <property type="component" value="Unassembled WGS sequence"/>
</dbReference>
<dbReference type="Proteomes" id="UP001300871">
    <property type="component" value="Unassembled WGS sequence"/>
</dbReference>
<evidence type="ECO:0000256" key="3">
    <source>
        <dbReference type="ARBA" id="ARBA00022679"/>
    </source>
</evidence>
<reference evidence="14" key="3">
    <citation type="submission" date="2023-01" db="EMBL/GenBank/DDBJ databases">
        <title>Human gut microbiome strain richness.</title>
        <authorList>
            <person name="Chen-Liaw A."/>
        </authorList>
    </citation>
    <scope>NUCLEOTIDE SEQUENCE</scope>
    <source>
        <strain evidence="14">B1_m1001713B170214d0_201011</strain>
    </source>
</reference>
<dbReference type="GO" id="GO:0000155">
    <property type="term" value="F:phosphorelay sensor kinase activity"/>
    <property type="evidence" value="ECO:0007669"/>
    <property type="project" value="InterPro"/>
</dbReference>
<keyword evidence="2" id="KW-1003">Cell membrane</keyword>
<evidence type="ECO:0000256" key="6">
    <source>
        <dbReference type="ARBA" id="ARBA00022777"/>
    </source>
</evidence>
<keyword evidence="4 11" id="KW-0812">Transmembrane</keyword>
<proteinExistence type="predicted"/>
<dbReference type="EC" id="2.7.13.3" evidence="15"/>
<dbReference type="EMBL" id="CACRUA010000007">
    <property type="protein sequence ID" value="VYT78891.1"/>
    <property type="molecule type" value="Genomic_DNA"/>
</dbReference>
<dbReference type="Pfam" id="PF07694">
    <property type="entry name" value="5TM-5TMR_LYT"/>
    <property type="match status" value="1"/>
</dbReference>
<feature type="transmembrane region" description="Helical" evidence="11">
    <location>
        <begin position="118"/>
        <end position="138"/>
    </location>
</feature>
<feature type="transmembrane region" description="Helical" evidence="11">
    <location>
        <begin position="183"/>
        <end position="203"/>
    </location>
</feature>
<evidence type="ECO:0000256" key="10">
    <source>
        <dbReference type="ARBA" id="ARBA00023136"/>
    </source>
</evidence>
<keyword evidence="7" id="KW-0067">ATP-binding</keyword>
<dbReference type="RefSeq" id="WP_009297324.1">
    <property type="nucleotide sequence ID" value="NZ_BAABZD010000010.1"/>
</dbReference>
<dbReference type="PROSITE" id="PS50109">
    <property type="entry name" value="HIS_KIN"/>
    <property type="match status" value="1"/>
</dbReference>
<evidence type="ECO:0000313" key="13">
    <source>
        <dbReference type="EMBL" id="MCK0088134.1"/>
    </source>
</evidence>
<evidence type="ECO:0000256" key="9">
    <source>
        <dbReference type="ARBA" id="ARBA00023012"/>
    </source>
</evidence>
<dbReference type="PANTHER" id="PTHR34220:SF7">
    <property type="entry name" value="SENSOR HISTIDINE KINASE YPDA"/>
    <property type="match status" value="1"/>
</dbReference>
<dbReference type="EMBL" id="JAQLGM010000037">
    <property type="protein sequence ID" value="MDB2001369.1"/>
    <property type="molecule type" value="Genomic_DNA"/>
</dbReference>
<gene>
    <name evidence="15" type="primary">ypdA_2</name>
    <name evidence="15" type="ORF">CSLFYP84_00581</name>
    <name evidence="13" type="ORF">K5I21_20105</name>
    <name evidence="14" type="ORF">PM006_14265</name>
</gene>
<keyword evidence="3 15" id="KW-0808">Transferase</keyword>
<protein>
    <submittedName>
        <fullName evidence="13 15">Histidine kinase</fullName>
        <ecNumber evidence="15">2.7.13.3</ecNumber>
    </submittedName>
</protein>
<dbReference type="AlphaFoldDB" id="A0A6N2ZI09"/>
<feature type="domain" description="Histidine kinase" evidence="12">
    <location>
        <begin position="385"/>
        <end position="579"/>
    </location>
</feature>
<dbReference type="InterPro" id="IPR003594">
    <property type="entry name" value="HATPase_dom"/>
</dbReference>
<evidence type="ECO:0000256" key="4">
    <source>
        <dbReference type="ARBA" id="ARBA00022692"/>
    </source>
</evidence>
<keyword evidence="6 15" id="KW-0418">Kinase</keyword>
<dbReference type="EMBL" id="JAINVB010000001">
    <property type="protein sequence ID" value="MCK0088134.1"/>
    <property type="molecule type" value="Genomic_DNA"/>
</dbReference>
<dbReference type="InterPro" id="IPR050640">
    <property type="entry name" value="Bact_2-comp_sensor_kinase"/>
</dbReference>
<reference evidence="13" key="2">
    <citation type="journal article" date="2022" name="Cell Host Microbe">
        <title>Colonization of the live biotherapeutic product VE303 and modulation of the microbiota and metabolites in healthy volunteers.</title>
        <authorList>
            <person name="Dsouza M."/>
            <person name="Menon R."/>
            <person name="Crossette E."/>
            <person name="Bhattarai S.K."/>
            <person name="Schneider J."/>
            <person name="Kim Y.G."/>
            <person name="Reddy S."/>
            <person name="Caballero S."/>
            <person name="Felix C."/>
            <person name="Cornacchione L."/>
            <person name="Hendrickson J."/>
            <person name="Watson A.R."/>
            <person name="Minot S.S."/>
            <person name="Greenfield N."/>
            <person name="Schopf L."/>
            <person name="Szabady R."/>
            <person name="Patarroyo J."/>
            <person name="Smith W."/>
            <person name="Harrison P."/>
            <person name="Kuijper E.J."/>
            <person name="Kelly C.P."/>
            <person name="Olle B."/>
            <person name="Bobilev D."/>
            <person name="Silber J.L."/>
            <person name="Bucci V."/>
            <person name="Roberts B."/>
            <person name="Faith J."/>
            <person name="Norman J.M."/>
        </authorList>
    </citation>
    <scope>NUCLEOTIDE SEQUENCE</scope>
    <source>
        <strain evidence="13">VE303-04</strain>
    </source>
</reference>
<evidence type="ECO:0000256" key="8">
    <source>
        <dbReference type="ARBA" id="ARBA00022989"/>
    </source>
</evidence>
<dbReference type="GO" id="GO:0005524">
    <property type="term" value="F:ATP binding"/>
    <property type="evidence" value="ECO:0007669"/>
    <property type="project" value="UniProtKB-KW"/>
</dbReference>
<accession>A0A6N2ZI09</accession>
<keyword evidence="5" id="KW-0547">Nucleotide-binding</keyword>